<sequence>MQKIVIGNETNINKALKNFELELDECWESGADNIEVYLIHQDSQNMWNSLLKYLQEHSDEFKYEVVKEFEKLLINFVI</sequence>
<protein>
    <submittedName>
        <fullName evidence="1">Uncharacterized protein</fullName>
    </submittedName>
</protein>
<dbReference type="RefSeq" id="WP_141483635.1">
    <property type="nucleotide sequence ID" value="NZ_SMDN01000001.1"/>
</dbReference>
<gene>
    <name evidence="1" type="ORF">E1I18_00410</name>
</gene>
<organism evidence="1 2">
    <name type="scientific">Mycoplasmopsis mucosicanis</name>
    <dbReference type="NCBI Taxonomy" id="458208"/>
    <lineage>
        <taxon>Bacteria</taxon>
        <taxon>Bacillati</taxon>
        <taxon>Mycoplasmatota</taxon>
        <taxon>Mycoplasmoidales</taxon>
        <taxon>Metamycoplasmataceae</taxon>
        <taxon>Mycoplasmopsis</taxon>
    </lineage>
</organism>
<reference evidence="1 2" key="1">
    <citation type="submission" date="2019-03" db="EMBL/GenBank/DDBJ databases">
        <title>Characterization of a novel Mycoplasma cynos real-time PCR assay.</title>
        <authorList>
            <person name="Tallmadge R.L."/>
            <person name="Mitchell P.K."/>
            <person name="Goodman L."/>
        </authorList>
    </citation>
    <scope>NUCLEOTIDE SEQUENCE [LARGE SCALE GENOMIC DNA]</scope>
    <source>
        <strain evidence="1 2">1642</strain>
    </source>
</reference>
<dbReference type="Proteomes" id="UP000320801">
    <property type="component" value="Unassembled WGS sequence"/>
</dbReference>
<dbReference type="OrthoDB" id="400566at2"/>
<name>A0A507SYB5_9BACT</name>
<dbReference type="EMBL" id="SMDN01000001">
    <property type="protein sequence ID" value="TQC54223.1"/>
    <property type="molecule type" value="Genomic_DNA"/>
</dbReference>
<accession>A0A507SYB5</accession>
<keyword evidence="2" id="KW-1185">Reference proteome</keyword>
<comment type="caution">
    <text evidence="1">The sequence shown here is derived from an EMBL/GenBank/DDBJ whole genome shotgun (WGS) entry which is preliminary data.</text>
</comment>
<evidence type="ECO:0000313" key="1">
    <source>
        <dbReference type="EMBL" id="TQC54223.1"/>
    </source>
</evidence>
<dbReference type="AlphaFoldDB" id="A0A507SYB5"/>
<proteinExistence type="predicted"/>
<evidence type="ECO:0000313" key="2">
    <source>
        <dbReference type="Proteomes" id="UP000320801"/>
    </source>
</evidence>